<sequence length="494" mass="52660">MNVRTRAPYLTTLTAALALALTGSLSAPAHAAAPDSVIANDTVWKDTDGNPILAQGGNVLKVGSIYYWVGQKLVKGEPKAVNLYSSTDLENWKFEGPILSQSGTTGPLATGLWLGRPQLMRNPNGTFVLVVEVNDGPGNRNQLLFATSPTVDGSYTPTTQTSVKVNGNTTGDHSVFVDGPNAYLVYIGDTSTGINQTVNIARLNADWTAVADGPPIWSASNSAHTEAPAIVKVGAAYYLFASGMDWWDATPTSYRTSTAMTSAGWSQGSWQRVVTRPGSANSFGTQFEQIIPVVGSQGTSYLYNGDRYSQFYTGDGNAPGGIGKNAWYPLTFEGGTPVLHGYTDVDVNTAAGTITGNRVVNGRFDQDVAGTLPHWTVKEGSSARTEESNATLGGDHHRQLSVYSGYVSQQLSLPNGTYELSFDHRSSGGQKNAYVEVKNHGSTTPVRVHVNTSQYPWATKKITFTVTSGKADLGVWADAGGWLNIDNVSVWPTT</sequence>
<evidence type="ECO:0000256" key="5">
    <source>
        <dbReference type="SAM" id="SignalP"/>
    </source>
</evidence>
<gene>
    <name evidence="6" type="ORF">ACFWJN_10465</name>
</gene>
<dbReference type="RefSeq" id="WP_386711871.1">
    <property type="nucleotide sequence ID" value="NZ_JBHXIJ010000052.1"/>
</dbReference>
<dbReference type="Proteomes" id="UP001598448">
    <property type="component" value="Unassembled WGS sequence"/>
</dbReference>
<keyword evidence="2 4" id="KW-0378">Hydrolase</keyword>
<proteinExistence type="inferred from homology"/>
<evidence type="ECO:0000313" key="7">
    <source>
        <dbReference type="Proteomes" id="UP001598448"/>
    </source>
</evidence>
<dbReference type="Pfam" id="PF04616">
    <property type="entry name" value="Glyco_hydro_43"/>
    <property type="match status" value="1"/>
</dbReference>
<keyword evidence="3 4" id="KW-0326">Glycosidase</keyword>
<evidence type="ECO:0000256" key="2">
    <source>
        <dbReference type="ARBA" id="ARBA00022801"/>
    </source>
</evidence>
<comment type="caution">
    <text evidence="6">The sequence shown here is derived from an EMBL/GenBank/DDBJ whole genome shotgun (WGS) entry which is preliminary data.</text>
</comment>
<dbReference type="InterPro" id="IPR008979">
    <property type="entry name" value="Galactose-bd-like_sf"/>
</dbReference>
<dbReference type="Gene3D" id="2.60.120.260">
    <property type="entry name" value="Galactose-binding domain-like"/>
    <property type="match status" value="1"/>
</dbReference>
<organism evidence="6 7">
    <name type="scientific">Streptomyces albidochromogenes</name>
    <dbReference type="NCBI Taxonomy" id="329524"/>
    <lineage>
        <taxon>Bacteria</taxon>
        <taxon>Bacillati</taxon>
        <taxon>Actinomycetota</taxon>
        <taxon>Actinomycetes</taxon>
        <taxon>Kitasatosporales</taxon>
        <taxon>Streptomycetaceae</taxon>
        <taxon>Streptomyces</taxon>
    </lineage>
</organism>
<evidence type="ECO:0000313" key="6">
    <source>
        <dbReference type="EMBL" id="MFD5099379.1"/>
    </source>
</evidence>
<evidence type="ECO:0000256" key="4">
    <source>
        <dbReference type="RuleBase" id="RU361187"/>
    </source>
</evidence>
<protein>
    <submittedName>
        <fullName evidence="6">Family 43 glycosylhydrolase</fullName>
    </submittedName>
</protein>
<evidence type="ECO:0000256" key="3">
    <source>
        <dbReference type="ARBA" id="ARBA00023295"/>
    </source>
</evidence>
<dbReference type="Gene3D" id="2.115.10.20">
    <property type="entry name" value="Glycosyl hydrolase domain, family 43"/>
    <property type="match status" value="1"/>
</dbReference>
<feature type="signal peptide" evidence="5">
    <location>
        <begin position="1"/>
        <end position="31"/>
    </location>
</feature>
<dbReference type="InterPro" id="IPR006710">
    <property type="entry name" value="Glyco_hydro_43"/>
</dbReference>
<evidence type="ECO:0000256" key="1">
    <source>
        <dbReference type="ARBA" id="ARBA00009865"/>
    </source>
</evidence>
<name>A0ABW6FNJ7_9ACTN</name>
<dbReference type="PANTHER" id="PTHR22925:SF3">
    <property type="entry name" value="GLYCOSYL HYDROLASE FAMILY PROTEIN 43"/>
    <property type="match status" value="1"/>
</dbReference>
<dbReference type="SUPFAM" id="SSF49785">
    <property type="entry name" value="Galactose-binding domain-like"/>
    <property type="match status" value="1"/>
</dbReference>
<feature type="chain" id="PRO_5045104977" evidence="5">
    <location>
        <begin position="32"/>
        <end position="494"/>
    </location>
</feature>
<dbReference type="EMBL" id="JBHXIJ010000052">
    <property type="protein sequence ID" value="MFD5099379.1"/>
    <property type="molecule type" value="Genomic_DNA"/>
</dbReference>
<keyword evidence="7" id="KW-1185">Reference proteome</keyword>
<comment type="similarity">
    <text evidence="1 4">Belongs to the glycosyl hydrolase 43 family.</text>
</comment>
<keyword evidence="5" id="KW-0732">Signal</keyword>
<reference evidence="6 7" key="1">
    <citation type="submission" date="2024-09" db="EMBL/GenBank/DDBJ databases">
        <title>The Natural Products Discovery Center: Release of the First 8490 Sequenced Strains for Exploring Actinobacteria Biosynthetic Diversity.</title>
        <authorList>
            <person name="Kalkreuter E."/>
            <person name="Kautsar S.A."/>
            <person name="Yang D."/>
            <person name="Bader C.D."/>
            <person name="Teijaro C.N."/>
            <person name="Fluegel L."/>
            <person name="Davis C.M."/>
            <person name="Simpson J.R."/>
            <person name="Lauterbach L."/>
            <person name="Steele A.D."/>
            <person name="Gui C."/>
            <person name="Meng S."/>
            <person name="Li G."/>
            <person name="Viehrig K."/>
            <person name="Ye F."/>
            <person name="Su P."/>
            <person name="Kiefer A.F."/>
            <person name="Nichols A."/>
            <person name="Cepeda A.J."/>
            <person name="Yan W."/>
            <person name="Fan B."/>
            <person name="Jiang Y."/>
            <person name="Adhikari A."/>
            <person name="Zheng C.-J."/>
            <person name="Schuster L."/>
            <person name="Cowan T.M."/>
            <person name="Smanski M.J."/>
            <person name="Chevrette M.G."/>
            <person name="De Carvalho L.P.S."/>
            <person name="Shen B."/>
        </authorList>
    </citation>
    <scope>NUCLEOTIDE SEQUENCE [LARGE SCALE GENOMIC DNA]</scope>
    <source>
        <strain evidence="6 7">NPDC058348</strain>
    </source>
</reference>
<dbReference type="PANTHER" id="PTHR22925">
    <property type="entry name" value="GLYCOSYL HYDROLASE 43 FAMILY MEMBER"/>
    <property type="match status" value="1"/>
</dbReference>
<dbReference type="InterPro" id="IPR023296">
    <property type="entry name" value="Glyco_hydro_beta-prop_sf"/>
</dbReference>
<dbReference type="SUPFAM" id="SSF75005">
    <property type="entry name" value="Arabinanase/levansucrase/invertase"/>
    <property type="match status" value="1"/>
</dbReference>
<accession>A0ABW6FNJ7</accession>